<dbReference type="EMBL" id="DVHN01000046">
    <property type="protein sequence ID" value="HIR88122.1"/>
    <property type="molecule type" value="Genomic_DNA"/>
</dbReference>
<comment type="caution">
    <text evidence="1">The sequence shown here is derived from an EMBL/GenBank/DDBJ whole genome shotgun (WGS) entry which is preliminary data.</text>
</comment>
<reference evidence="1" key="2">
    <citation type="journal article" date="2021" name="PeerJ">
        <title>Extensive microbial diversity within the chicken gut microbiome revealed by metagenomics and culture.</title>
        <authorList>
            <person name="Gilroy R."/>
            <person name="Ravi A."/>
            <person name="Getino M."/>
            <person name="Pursley I."/>
            <person name="Horton D.L."/>
            <person name="Alikhan N.F."/>
            <person name="Baker D."/>
            <person name="Gharbi K."/>
            <person name="Hall N."/>
            <person name="Watson M."/>
            <person name="Adriaenssens E.M."/>
            <person name="Foster-Nyarko E."/>
            <person name="Jarju S."/>
            <person name="Secka A."/>
            <person name="Antonio M."/>
            <person name="Oren A."/>
            <person name="Chaudhuri R.R."/>
            <person name="La Ragione R."/>
            <person name="Hildebrand F."/>
            <person name="Pallen M.J."/>
        </authorList>
    </citation>
    <scope>NUCLEOTIDE SEQUENCE</scope>
    <source>
        <strain evidence="1">ChiW13-3771</strain>
    </source>
</reference>
<reference evidence="1" key="1">
    <citation type="submission" date="2020-10" db="EMBL/GenBank/DDBJ databases">
        <authorList>
            <person name="Gilroy R."/>
        </authorList>
    </citation>
    <scope>NUCLEOTIDE SEQUENCE</scope>
    <source>
        <strain evidence="1">ChiW13-3771</strain>
    </source>
</reference>
<accession>A0A9D1ED37</accession>
<evidence type="ECO:0000313" key="2">
    <source>
        <dbReference type="Proteomes" id="UP000824201"/>
    </source>
</evidence>
<name>A0A9D1ED37_9FIRM</name>
<organism evidence="1 2">
    <name type="scientific">Candidatus Fimimorpha faecalis</name>
    <dbReference type="NCBI Taxonomy" id="2840824"/>
    <lineage>
        <taxon>Bacteria</taxon>
        <taxon>Bacillati</taxon>
        <taxon>Bacillota</taxon>
        <taxon>Clostridia</taxon>
        <taxon>Eubacteriales</taxon>
        <taxon>Candidatus Fimimorpha</taxon>
    </lineage>
</organism>
<dbReference type="Proteomes" id="UP000824201">
    <property type="component" value="Unassembled WGS sequence"/>
</dbReference>
<sequence>MVITAGIAIWGLCQKQTYTNLLSQPEALNMLRVAEFPEALVPTMAEQALKELPESPIIIRATAMAEKDYLFSLNLQKVSVQQVYRGEGIEPGDEVQIALNTKFTINAQTIEGMVADEKIAELHFVNEMEEGKDYLIFLEKKIDPLDKREQQAIYRVVESVITPVFGYEERENKIVDVSKSISTYIDYELVKDNEFFVTSQKTLDGFMELKKQLLAQFPKS</sequence>
<gene>
    <name evidence="1" type="ORF">IAC96_04145</name>
</gene>
<evidence type="ECO:0000313" key="1">
    <source>
        <dbReference type="EMBL" id="HIR88122.1"/>
    </source>
</evidence>
<protein>
    <submittedName>
        <fullName evidence="1">Uncharacterized protein</fullName>
    </submittedName>
</protein>
<proteinExistence type="predicted"/>
<dbReference type="AlphaFoldDB" id="A0A9D1ED37"/>